<organism evidence="9 10">
    <name type="scientific">Prorocentrum cordatum</name>
    <dbReference type="NCBI Taxonomy" id="2364126"/>
    <lineage>
        <taxon>Eukaryota</taxon>
        <taxon>Sar</taxon>
        <taxon>Alveolata</taxon>
        <taxon>Dinophyceae</taxon>
        <taxon>Prorocentrales</taxon>
        <taxon>Prorocentraceae</taxon>
        <taxon>Prorocentrum</taxon>
    </lineage>
</organism>
<keyword evidence="3 6" id="KW-0518">Myosin</keyword>
<evidence type="ECO:0000313" key="10">
    <source>
        <dbReference type="Proteomes" id="UP001189429"/>
    </source>
</evidence>
<keyword evidence="4" id="KW-0505">Motor protein</keyword>
<gene>
    <name evidence="9" type="ORF">PCOR1329_LOCUS36881</name>
</gene>
<evidence type="ECO:0000256" key="5">
    <source>
        <dbReference type="ARBA" id="ARBA00023203"/>
    </source>
</evidence>
<feature type="region of interest" description="Actin-binding" evidence="6">
    <location>
        <begin position="97"/>
        <end position="119"/>
    </location>
</feature>
<dbReference type="Proteomes" id="UP001189429">
    <property type="component" value="Unassembled WGS sequence"/>
</dbReference>
<comment type="caution">
    <text evidence="6">Lacks conserved residue(s) required for the propagation of feature annotation.</text>
</comment>
<evidence type="ECO:0000259" key="8">
    <source>
        <dbReference type="PROSITE" id="PS51456"/>
    </source>
</evidence>
<dbReference type="PROSITE" id="PS51456">
    <property type="entry name" value="MYOSIN_MOTOR"/>
    <property type="match status" value="1"/>
</dbReference>
<evidence type="ECO:0000256" key="3">
    <source>
        <dbReference type="ARBA" id="ARBA00023123"/>
    </source>
</evidence>
<protein>
    <recommendedName>
        <fullName evidence="8">Myosin motor domain-containing protein</fullName>
    </recommendedName>
</protein>
<dbReference type="SUPFAM" id="SSF52540">
    <property type="entry name" value="P-loop containing nucleoside triphosphate hydrolases"/>
    <property type="match status" value="1"/>
</dbReference>
<evidence type="ECO:0000256" key="4">
    <source>
        <dbReference type="ARBA" id="ARBA00023175"/>
    </source>
</evidence>
<dbReference type="EMBL" id="CAUYUJ010014481">
    <property type="protein sequence ID" value="CAK0841758.1"/>
    <property type="molecule type" value="Genomic_DNA"/>
</dbReference>
<evidence type="ECO:0000256" key="6">
    <source>
        <dbReference type="PROSITE-ProRule" id="PRU00782"/>
    </source>
</evidence>
<sequence length="527" mass="58610">DAARDPARREILKKLRVACKRRSTGRPALHRGFTVEHYAGPVDYGTEGWLDKNDDRLLPECESLICESSFPLVRSLGREEQGKSPRQSISKKYMQDLEALLRMLGSCDLHYIRCFKPNEEQAPHLFEPRLMLDQIVQCGTIELVNIMHRGYPHRCPLSDLGERYKDLLPDGFQSYGSRTFVEALMLAYEVPRGHWALGVSRLFLRAGQLQALEDLRSGGRRPSPEQLQGVLRTLVRRRWRRACQAVMLCLWVPRLAAARRAARARAALRSAALVCVRLHRRLEAARRRLRDRHAAGRASASAARCARRWLRKTRAARAARAAGEAAEAAVVLELDVTRRVSCATEACDEVARPCPSAAAAAPAPREGAAPGGCPEEMRALIDRQVQERIRVLEQEMCRKQQEVLRQMRALQEMNERLELEQARAAAGAEDSQPGSPAVPPRPRGLPPGSPGAARSPRRPGGGAERRRQSSGGPAGRRSAARRASTGAGPAEAPLRRALGAVREDGPEWWAVQRQLLTEDLSLHGVRR</sequence>
<dbReference type="InterPro" id="IPR001609">
    <property type="entry name" value="Myosin_head_motor_dom-like"/>
</dbReference>
<evidence type="ECO:0000313" key="9">
    <source>
        <dbReference type="EMBL" id="CAK0841758.1"/>
    </source>
</evidence>
<evidence type="ECO:0000256" key="1">
    <source>
        <dbReference type="ARBA" id="ARBA00022741"/>
    </source>
</evidence>
<evidence type="ECO:0000256" key="7">
    <source>
        <dbReference type="SAM" id="MobiDB-lite"/>
    </source>
</evidence>
<dbReference type="SMART" id="SM00242">
    <property type="entry name" value="MYSc"/>
    <property type="match status" value="1"/>
</dbReference>
<feature type="domain" description="Myosin motor" evidence="8">
    <location>
        <begin position="1"/>
        <end position="217"/>
    </location>
</feature>
<dbReference type="InterPro" id="IPR036961">
    <property type="entry name" value="Kinesin_motor_dom_sf"/>
</dbReference>
<comment type="similarity">
    <text evidence="6">Belongs to the TRAFAC class myosin-kinesin ATPase superfamily. Myosin family.</text>
</comment>
<accession>A0ABN9T9E3</accession>
<dbReference type="PANTHER" id="PTHR13140">
    <property type="entry name" value="MYOSIN"/>
    <property type="match status" value="1"/>
</dbReference>
<keyword evidence="1" id="KW-0547">Nucleotide-binding</keyword>
<feature type="non-terminal residue" evidence="9">
    <location>
        <position position="1"/>
    </location>
</feature>
<dbReference type="Pfam" id="PF00063">
    <property type="entry name" value="Myosin_head"/>
    <property type="match status" value="1"/>
</dbReference>
<feature type="region of interest" description="Disordered" evidence="7">
    <location>
        <begin position="421"/>
        <end position="505"/>
    </location>
</feature>
<dbReference type="Gene3D" id="1.20.58.530">
    <property type="match status" value="1"/>
</dbReference>
<feature type="compositionally biased region" description="Low complexity" evidence="7">
    <location>
        <begin position="469"/>
        <end position="490"/>
    </location>
</feature>
<dbReference type="PANTHER" id="PTHR13140:SF706">
    <property type="entry name" value="DILUTE CLASS UNCONVENTIONAL MYOSIN, ISOFORM C"/>
    <property type="match status" value="1"/>
</dbReference>
<feature type="non-terminal residue" evidence="9">
    <location>
        <position position="527"/>
    </location>
</feature>
<keyword evidence="5 6" id="KW-0009">Actin-binding</keyword>
<dbReference type="Gene3D" id="1.20.5.4820">
    <property type="match status" value="1"/>
</dbReference>
<dbReference type="InterPro" id="IPR027417">
    <property type="entry name" value="P-loop_NTPase"/>
</dbReference>
<evidence type="ECO:0000256" key="2">
    <source>
        <dbReference type="ARBA" id="ARBA00022840"/>
    </source>
</evidence>
<reference evidence="9" key="1">
    <citation type="submission" date="2023-10" db="EMBL/GenBank/DDBJ databases">
        <authorList>
            <person name="Chen Y."/>
            <person name="Shah S."/>
            <person name="Dougan E. K."/>
            <person name="Thang M."/>
            <person name="Chan C."/>
        </authorList>
    </citation>
    <scope>NUCLEOTIDE SEQUENCE [LARGE SCALE GENOMIC DNA]</scope>
</reference>
<dbReference type="Gene3D" id="3.40.850.10">
    <property type="entry name" value="Kinesin motor domain"/>
    <property type="match status" value="1"/>
</dbReference>
<keyword evidence="2" id="KW-0067">ATP-binding</keyword>
<proteinExistence type="inferred from homology"/>
<comment type="caution">
    <text evidence="9">The sequence shown here is derived from an EMBL/GenBank/DDBJ whole genome shotgun (WGS) entry which is preliminary data.</text>
</comment>
<name>A0ABN9T9E3_9DINO</name>
<keyword evidence="10" id="KW-1185">Reference proteome</keyword>
<feature type="compositionally biased region" description="Pro residues" evidence="7">
    <location>
        <begin position="436"/>
        <end position="449"/>
    </location>
</feature>